<feature type="region of interest" description="Disordered" evidence="4">
    <location>
        <begin position="415"/>
        <end position="443"/>
    </location>
</feature>
<dbReference type="InterPro" id="IPR046770">
    <property type="entry name" value="DOCKER_Lobe_B"/>
</dbReference>
<accession>A0A9Q0NGA6</accession>
<dbReference type="InterPro" id="IPR037808">
    <property type="entry name" value="C2_Dock-C"/>
</dbReference>
<evidence type="ECO:0000259" key="6">
    <source>
        <dbReference type="PROSITE" id="PS51651"/>
    </source>
</evidence>
<dbReference type="InterPro" id="IPR027007">
    <property type="entry name" value="C2_DOCK-type_domain"/>
</dbReference>
<dbReference type="InterPro" id="IPR035892">
    <property type="entry name" value="C2_domain_sf"/>
</dbReference>
<dbReference type="InterPro" id="IPR046773">
    <property type="entry name" value="DOCKER_Lobe_C"/>
</dbReference>
<dbReference type="InterPro" id="IPR026791">
    <property type="entry name" value="DOCK"/>
</dbReference>
<dbReference type="OrthoDB" id="47328at2759"/>
<dbReference type="PROSITE" id="PS51651">
    <property type="entry name" value="DOCKER"/>
    <property type="match status" value="1"/>
</dbReference>
<dbReference type="Pfam" id="PF06920">
    <property type="entry name" value="DHR-2_Lobe_A"/>
    <property type="match status" value="1"/>
</dbReference>
<organism evidence="7 8">
    <name type="scientific">Pseudolycoriella hygida</name>
    <dbReference type="NCBI Taxonomy" id="35572"/>
    <lineage>
        <taxon>Eukaryota</taxon>
        <taxon>Metazoa</taxon>
        <taxon>Ecdysozoa</taxon>
        <taxon>Arthropoda</taxon>
        <taxon>Hexapoda</taxon>
        <taxon>Insecta</taxon>
        <taxon>Pterygota</taxon>
        <taxon>Neoptera</taxon>
        <taxon>Endopterygota</taxon>
        <taxon>Diptera</taxon>
        <taxon>Nematocera</taxon>
        <taxon>Sciaroidea</taxon>
        <taxon>Sciaridae</taxon>
        <taxon>Pseudolycoriella</taxon>
    </lineage>
</organism>
<evidence type="ECO:0000259" key="5">
    <source>
        <dbReference type="PROSITE" id="PS51650"/>
    </source>
</evidence>
<keyword evidence="1" id="KW-0597">Phosphoprotein</keyword>
<dbReference type="Gene3D" id="1.20.58.740">
    <property type="match status" value="1"/>
</dbReference>
<evidence type="ECO:0000256" key="1">
    <source>
        <dbReference type="ARBA" id="ARBA00022553"/>
    </source>
</evidence>
<dbReference type="GO" id="GO:0005085">
    <property type="term" value="F:guanyl-nucleotide exchange factor activity"/>
    <property type="evidence" value="ECO:0007669"/>
    <property type="project" value="UniProtKB-KW"/>
</dbReference>
<dbReference type="EMBL" id="WJQU01000001">
    <property type="protein sequence ID" value="KAJ6649161.1"/>
    <property type="molecule type" value="Genomic_DNA"/>
</dbReference>
<dbReference type="InterPro" id="IPR043161">
    <property type="entry name" value="DOCK_C_lobe_A"/>
</dbReference>
<evidence type="ECO:0000313" key="7">
    <source>
        <dbReference type="EMBL" id="KAJ6649161.1"/>
    </source>
</evidence>
<evidence type="ECO:0000313" key="8">
    <source>
        <dbReference type="Proteomes" id="UP001151699"/>
    </source>
</evidence>
<proteinExistence type="inferred from homology"/>
<dbReference type="FunFam" id="1.25.40.410:FF:000002">
    <property type="entry name" value="Dedicator of cytokinesis protein 7"/>
    <property type="match status" value="1"/>
</dbReference>
<comment type="caution">
    <text evidence="7">The sequence shown here is derived from an EMBL/GenBank/DDBJ whole genome shotgun (WGS) entry which is preliminary data.</text>
</comment>
<dbReference type="CDD" id="cd11695">
    <property type="entry name" value="DHR2_DOCK_C"/>
    <property type="match status" value="1"/>
</dbReference>
<dbReference type="InterPro" id="IPR027357">
    <property type="entry name" value="DOCKER_dom"/>
</dbReference>
<dbReference type="PROSITE" id="PS51650">
    <property type="entry name" value="C2_DOCK"/>
    <property type="match status" value="1"/>
</dbReference>
<dbReference type="Gene3D" id="1.25.40.410">
    <property type="match status" value="1"/>
</dbReference>
<feature type="region of interest" description="Disordered" evidence="4">
    <location>
        <begin position="893"/>
        <end position="914"/>
    </location>
</feature>
<gene>
    <name evidence="7" type="primary">DOCK7</name>
    <name evidence="7" type="ORF">Bhyg_04394</name>
</gene>
<feature type="compositionally biased region" description="Polar residues" evidence="4">
    <location>
        <begin position="423"/>
        <end position="442"/>
    </location>
</feature>
<feature type="domain" description="C2 DOCK-type" evidence="5">
    <location>
        <begin position="584"/>
        <end position="752"/>
    </location>
</feature>
<dbReference type="InterPro" id="IPR046769">
    <property type="entry name" value="DOCKER_Lobe_A"/>
</dbReference>
<comment type="similarity">
    <text evidence="3">Belongs to the DOCK family.</text>
</comment>
<evidence type="ECO:0000256" key="3">
    <source>
        <dbReference type="PROSITE-ProRule" id="PRU00983"/>
    </source>
</evidence>
<dbReference type="Pfam" id="PF20421">
    <property type="entry name" value="DHR-2_Lobe_C"/>
    <property type="match status" value="1"/>
</dbReference>
<dbReference type="FunFam" id="1.20.58.740:FF:000002">
    <property type="entry name" value="Dedicator of cytokinesis protein 7"/>
    <property type="match status" value="1"/>
</dbReference>
<dbReference type="GO" id="GO:0007264">
    <property type="term" value="P:small GTPase-mediated signal transduction"/>
    <property type="evidence" value="ECO:0007669"/>
    <property type="project" value="InterPro"/>
</dbReference>
<dbReference type="CDD" id="cd08696">
    <property type="entry name" value="C2_Dock-C"/>
    <property type="match status" value="1"/>
</dbReference>
<feature type="domain" description="DOCKER" evidence="6">
    <location>
        <begin position="1622"/>
        <end position="2057"/>
    </location>
</feature>
<dbReference type="PANTHER" id="PTHR23317">
    <property type="entry name" value="DEDICATOR OF CYTOKINESIS DOCK"/>
    <property type="match status" value="1"/>
</dbReference>
<dbReference type="Pfam" id="PF20422">
    <property type="entry name" value="DHR-2_Lobe_B"/>
    <property type="match status" value="1"/>
</dbReference>
<sequence length="2077" mass="235965">MSGVQRAFAQKLSKQHASDVRKNVINYHLSAKSESSSAASSSISLSEIVEPVDYEDFLIQHYNLLNRDSLRSILDFPPSDVQVKVIPRKIRTVDHIIPTEDINELPLHVQESVDCYVRPWKAVEFAQRHFSSSCYSRDRFDRGALSPSAYQQEFEIDREFYSFEDNSAYKSDSCTPSSRQSIASLSSVSSCTDTLTPRGSWASFDLRSSVNDPLISGLLDRLPAEVIDQTNETRRMEDRQDGLFSLCIENDPEDAIERRLPAEIPIEHVGHRIMVKCIHLKLELEVEPIFGSMAIYDAKERKKVSENFYFDMNSDGLKRMLSAHVPYSDVSTQSRSAIFEISNPSSDLFLVIRLEKVLQGDSVEPYLKEDKDKQTRDKAKCNATDFCERLGKYRMPFAWTGIYLTNVFSGDNLDKTDKDRDSVGTTSSSNSLDRKSSTSSFDQLRKKATDMGTLTLSRRGSLERKSEKRRSWSPDDFANSIETFRPISIIVSSFFKQESEKMKDEDLYKFLPELKRPGAVIKKYKCIPGSIQLDISPCPEEVKNALTPELAKVSPYIDDNNIRPIKEILEFPSLPIFNPHYIYRNLLFVSPKELNFSARAGSARNIAVKIQLMDGERQSDALKAIFAKSSCPEFSTEAFTAVNYHNKCPAFYDEIKIALPADLKQNHHILFTLYHVSCQKKQEQSAAVETPVGFTWLPILKDGKLNVGEFNLPVMVEQPPENYSFIPPDVQLPGTKWLDNHRQVFTVCVEATTSVHTLDPHLDRFINLCEFLESKKIPPRIGDANMEKEMKKALLDIHNSELEPLVKNIPVIMDKLIELLITAYKIGGQLLSLGPTVFESMCLVSNKLSCLQDDLNLDQNGRQSLLCTYIQFQSKIPHPLSGAPGLVISRSGDELERSNSNSNDMEDVSVRSLDRASNKHMDAHELSTNYTGRDGQIRLLHEEIALHWVVASGNAAELSMTNSWFLFDLIIKSMIEHLDLTDSLNSPRKGRFPHQFTDDLSTIIHLVTTKVVGFHSSDPKQAQSLNNSLAFFIFDLLCIVDRGFVFGLVKNYYKVMIFKNVSIPDLIHYKLDFLRIVCSHEHFVALNLAFGTPYTTISAPNSPTPSVTSNNSQNSYLTVASIDKALYADLSAEFRQQHFLAGLVLGELATVLEIPNPSLHGKAIRGIKNLMTSHDLDPRYVDQDAKARVAALYIPILGIVMDTIPQLHQYLPESHDRIQNIGLLEDYQGPHGEFLSCPRQQLVQKLQSNELPNFLLVLSSLAISGSRMYFSSEPVKNKSPLSSENTRHLLSCFAWVLKNLERTVLYRWALGLTPHRVHQMLQVLNICIPSFEYKGQKRQPVKRNTQSFRKTPDMKERLEECIRGTGSARSELMNRRKDRNSTEKLRWRKDQMPYRTTFYDTLTKPDTDTDLNFFVEGSLATEICLVILDTLELIIQVATASEIHHNLLGVVLKVLLHALSRNQSTLALQNLFATQRSLIFKFHNLLFDEESDSCADLCLLLLKHCGSQLPSVRSQAAASLYLLMRQNFEIGNNFARVKMQVTMSLSSLVGTSSSFNEQSLRKALKTILVYAESDEDLQETTFPEQVQDLLFNLHMILSDTVKMKEYQEDPEMLLDLMHRIAKGYQNNPDLRLTWLENMAKKHMERTNHTEAAMCYVHSAALVAEYLSMLESQTHLPVGAVSFRYITPNAILESAVSDDVLSPGDDGICLGNHFTETGLKALLEDAANSFQIAGMYEAMNDVYKVLTPICEANRDFPKLAKIHGKLQEAFNRITQLQGKRVFGTYFRVGFYGVKFGDLDQQEFIYKEPTLTKLPEIFSRLQNFYTDRFGPDTVNIIKDSNFVDINTLDPDKAYIQITYVEPYFETYELRHRETYFERNFNIKRFIFATPFTKTGKAHGDLHEQCKRKTILTTSNHFPYVKTRIQVIHRHQIVLEPIEVAIEDIQKKTIELAAATNQEPSDPKILQMVLQGCIGTTVNQGPMEMALVFLSGLSDGTTIPTKLQNKLRLCFKDFSKKCHDALKKNKNLILPDQKDYQKELERNYLRFTERLAPLITISPTQAIGVVSANSSHNKGTPLRW</sequence>
<dbReference type="Gene3D" id="2.60.40.150">
    <property type="entry name" value="C2 domain"/>
    <property type="match status" value="1"/>
</dbReference>
<dbReference type="InterPro" id="IPR021816">
    <property type="entry name" value="DOCK_C/D_N"/>
</dbReference>
<dbReference type="Pfam" id="PF11878">
    <property type="entry name" value="DOCK_C-D_N"/>
    <property type="match status" value="1"/>
</dbReference>
<reference evidence="7" key="1">
    <citation type="submission" date="2022-07" db="EMBL/GenBank/DDBJ databases">
        <authorList>
            <person name="Trinca V."/>
            <person name="Uliana J.V.C."/>
            <person name="Torres T.T."/>
            <person name="Ward R.J."/>
            <person name="Monesi N."/>
        </authorList>
    </citation>
    <scope>NUCLEOTIDE SEQUENCE</scope>
    <source>
        <strain evidence="7">HSMRA1968</strain>
        <tissue evidence="7">Whole embryos</tissue>
    </source>
</reference>
<dbReference type="InterPro" id="IPR043162">
    <property type="entry name" value="DOCK_C_lobe_C"/>
</dbReference>
<dbReference type="Proteomes" id="UP001151699">
    <property type="component" value="Chromosome A"/>
</dbReference>
<keyword evidence="2" id="KW-0344">Guanine-nucleotide releasing factor</keyword>
<dbReference type="PANTHER" id="PTHR23317:SF76">
    <property type="entry name" value="LD20667P"/>
    <property type="match status" value="1"/>
</dbReference>
<dbReference type="Pfam" id="PF14429">
    <property type="entry name" value="DOCK-C2"/>
    <property type="match status" value="1"/>
</dbReference>
<keyword evidence="8" id="KW-1185">Reference proteome</keyword>
<protein>
    <submittedName>
        <fullName evidence="7">Dedicator of cytokinesis protein 7</fullName>
    </submittedName>
</protein>
<evidence type="ECO:0000256" key="2">
    <source>
        <dbReference type="ARBA" id="ARBA00022658"/>
    </source>
</evidence>
<evidence type="ECO:0000256" key="4">
    <source>
        <dbReference type="SAM" id="MobiDB-lite"/>
    </source>
</evidence>
<name>A0A9Q0NGA6_9DIPT</name>